<gene>
    <name evidence="4" type="ORF">YLM1_0163</name>
</gene>
<proteinExistence type="predicted"/>
<dbReference type="EMBL" id="CP014265">
    <property type="protein sequence ID" value="AMK14723.1"/>
    <property type="molecule type" value="Genomic_DNA"/>
</dbReference>
<evidence type="ECO:0000259" key="3">
    <source>
        <dbReference type="Pfam" id="PF13240"/>
    </source>
</evidence>
<dbReference type="KEGG" id="mol:YLM1_0163"/>
<evidence type="ECO:0000313" key="5">
    <source>
        <dbReference type="Proteomes" id="UP000066376"/>
    </source>
</evidence>
<dbReference type="Pfam" id="PF13240">
    <property type="entry name" value="Zn_Ribbon_1"/>
    <property type="match status" value="1"/>
</dbReference>
<sequence length="254" mass="27134">MVFCSNCSAENNDSAKFCKECGNPLNTSGSIKNNYITTGNAPSAGINDNSNLNNSNKSINSDSSKSINKNLIIICLTIVICAILIAGALTLFSNDDNSNGDSNLLSDSASLNATGSADNSLNNLNDSRSTDSNPVETSTQTTRSSSPRILSGSFSTGSSSSDKTYCNLYLGSEHGGKKVKISVLYSNNGHALNQGKIVSKTVNSDGYVKLASTSAFDYYPDDAYITLYDSDGNILIEKKFIYMKIAEYKDFKKN</sequence>
<dbReference type="InterPro" id="IPR026870">
    <property type="entry name" value="Zinc_ribbon_dom"/>
</dbReference>
<keyword evidence="2" id="KW-0812">Transmembrane</keyword>
<feature type="domain" description="Zinc-ribbon" evidence="3">
    <location>
        <begin position="3"/>
        <end position="25"/>
    </location>
</feature>
<organism evidence="4 5">
    <name type="scientific">Methanobrevibacter olleyae</name>
    <dbReference type="NCBI Taxonomy" id="294671"/>
    <lineage>
        <taxon>Archaea</taxon>
        <taxon>Methanobacteriati</taxon>
        <taxon>Methanobacteriota</taxon>
        <taxon>Methanomada group</taxon>
        <taxon>Methanobacteria</taxon>
        <taxon>Methanobacteriales</taxon>
        <taxon>Methanobacteriaceae</taxon>
        <taxon>Methanobrevibacter</taxon>
    </lineage>
</organism>
<reference evidence="5" key="2">
    <citation type="submission" date="2016-02" db="EMBL/GenBank/DDBJ databases">
        <title>The draft genome sequence of the rumen methanogen Methanobrevibacter olleyae YLM1.</title>
        <authorList>
            <consortium name="New Zealand Agricultural Greenhouse Gas Research Centre/Pastoral Greenhouse Gas Research Consortium"/>
            <person name="Kelly W.J."/>
            <person name="Li D."/>
            <person name="Lambie S.C."/>
            <person name="Attwood G.T."/>
            <person name="Altermann E."/>
            <person name="Leahy S.C."/>
        </authorList>
    </citation>
    <scope>NUCLEOTIDE SEQUENCE [LARGE SCALE GENOMIC DNA]</scope>
    <source>
        <strain evidence="5">YLM1</strain>
    </source>
</reference>
<dbReference type="AlphaFoldDB" id="A0A126QX33"/>
<accession>A0A126QX33</accession>
<keyword evidence="5" id="KW-1185">Reference proteome</keyword>
<feature type="transmembrane region" description="Helical" evidence="2">
    <location>
        <begin position="71"/>
        <end position="92"/>
    </location>
</feature>
<keyword evidence="2" id="KW-1133">Transmembrane helix</keyword>
<protein>
    <recommendedName>
        <fullName evidence="3">Zinc-ribbon domain-containing protein</fullName>
    </recommendedName>
</protein>
<dbReference type="PATRIC" id="fig|294671.3.peg.164"/>
<feature type="region of interest" description="Disordered" evidence="1">
    <location>
        <begin position="116"/>
        <end position="161"/>
    </location>
</feature>
<dbReference type="RefSeq" id="WP_067145376.1">
    <property type="nucleotide sequence ID" value="NZ_CP014265.1"/>
</dbReference>
<evidence type="ECO:0000256" key="1">
    <source>
        <dbReference type="SAM" id="MobiDB-lite"/>
    </source>
</evidence>
<name>A0A126QX33_METOL</name>
<dbReference type="GeneID" id="28488458"/>
<evidence type="ECO:0000256" key="2">
    <source>
        <dbReference type="SAM" id="Phobius"/>
    </source>
</evidence>
<evidence type="ECO:0000313" key="4">
    <source>
        <dbReference type="EMBL" id="AMK14723.1"/>
    </source>
</evidence>
<keyword evidence="2" id="KW-0472">Membrane</keyword>
<dbReference type="Proteomes" id="UP000066376">
    <property type="component" value="Chromosome"/>
</dbReference>
<reference evidence="4 5" key="1">
    <citation type="journal article" date="2016" name="Genome Announc.">
        <title>Draft Genome Sequence of the Rumen Methanogen Methanobrevibacter olleyae YLM1.</title>
        <authorList>
            <person name="Kelly W.J."/>
            <person name="Li D."/>
            <person name="Lambie S.C."/>
            <person name="Cox F."/>
            <person name="Attwood G.T."/>
            <person name="Altermann E."/>
            <person name="Leahy S.C."/>
        </authorList>
    </citation>
    <scope>NUCLEOTIDE SEQUENCE [LARGE SCALE GENOMIC DNA]</scope>
    <source>
        <strain evidence="4 5">YLM1</strain>
    </source>
</reference>